<feature type="compositionally biased region" description="Basic and acidic residues" evidence="1">
    <location>
        <begin position="220"/>
        <end position="231"/>
    </location>
</feature>
<feature type="region of interest" description="Disordered" evidence="1">
    <location>
        <begin position="75"/>
        <end position="130"/>
    </location>
</feature>
<feature type="region of interest" description="Disordered" evidence="1">
    <location>
        <begin position="349"/>
        <end position="416"/>
    </location>
</feature>
<feature type="region of interest" description="Disordered" evidence="1">
    <location>
        <begin position="272"/>
        <end position="293"/>
    </location>
</feature>
<organism evidence="2">
    <name type="scientific">Anopheles braziliensis</name>
    <dbReference type="NCBI Taxonomy" id="58242"/>
    <lineage>
        <taxon>Eukaryota</taxon>
        <taxon>Metazoa</taxon>
        <taxon>Ecdysozoa</taxon>
        <taxon>Arthropoda</taxon>
        <taxon>Hexapoda</taxon>
        <taxon>Insecta</taxon>
        <taxon>Pterygota</taxon>
        <taxon>Neoptera</taxon>
        <taxon>Endopterygota</taxon>
        <taxon>Diptera</taxon>
        <taxon>Nematocera</taxon>
        <taxon>Culicoidea</taxon>
        <taxon>Culicidae</taxon>
        <taxon>Anophelinae</taxon>
        <taxon>Anopheles</taxon>
    </lineage>
</organism>
<protein>
    <submittedName>
        <fullName evidence="2">Uncharacterized protein</fullName>
    </submittedName>
</protein>
<evidence type="ECO:0000256" key="1">
    <source>
        <dbReference type="SAM" id="MobiDB-lite"/>
    </source>
</evidence>
<dbReference type="EMBL" id="GGFM01003220">
    <property type="protein sequence ID" value="MBW23971.1"/>
    <property type="molecule type" value="Transcribed_RNA"/>
</dbReference>
<name>A0A2M3Z623_9DIPT</name>
<sequence>MLLPDQTYEQACLRNQQDHHRLTRLRPPPATGYDVDVVVDDNDEDDEFARLLALKKLEACARAAGVLTSNELAKCTGATDGSGSSSGVGSAGDASGHSRRSQTQTQLDVRLPSVATKRGEGKPPYGGRGEEDLTLMYLDVESVSVWSNSGQLRPASAMQGQRGVPAETGENGGTPVVAAGSNKTDRGIGLGSGSSPCTSSLSYSSDSSDDEDTGVAPKRIAREEKEHHRPSNEGPPAGDHTTDPMTERCDDYDKTSDFFNNIPEFQGEALGPFSLAGKQNRPEPEPEPDPDWASIRTNVDILRACELFLVRHRIRPDFFNSQRFFLFSSDPSASAPASFPLSRCSRTPITVRKPKSASPSVQRPASRAQGPLQVGSGRQAVTTDAQPPPQPPPTDRNGPGPIYSVPNRAGKKRRPNAGKSKLLVPFHWLQAAPDIHPYHSVVLLCSGTFWHKLARTGGRPDGRNRLVPGAPRTNLRRESRYQCLAHQVGVARCAPSRPSKWPQLPDDVINYRQRSDGSWTMRRAICLSVACRPHTDTRTRSAYHLGRIHTPVLESPEFCGDLT</sequence>
<feature type="compositionally biased region" description="Basic and acidic residues" evidence="1">
    <location>
        <begin position="240"/>
        <end position="256"/>
    </location>
</feature>
<dbReference type="AlphaFoldDB" id="A0A2M3Z623"/>
<reference evidence="2" key="1">
    <citation type="submission" date="2018-01" db="EMBL/GenBank/DDBJ databases">
        <title>An insight into the sialome of Amazonian anophelines.</title>
        <authorList>
            <person name="Ribeiro J.M."/>
            <person name="Scarpassa V."/>
            <person name="Calvo E."/>
        </authorList>
    </citation>
    <scope>NUCLEOTIDE SEQUENCE</scope>
    <source>
        <tissue evidence="2">Salivary glands</tissue>
    </source>
</reference>
<feature type="region of interest" description="Disordered" evidence="1">
    <location>
        <begin position="152"/>
        <end position="257"/>
    </location>
</feature>
<proteinExistence type="predicted"/>
<accession>A0A2M3Z623</accession>
<evidence type="ECO:0000313" key="2">
    <source>
        <dbReference type="EMBL" id="MBW23971.1"/>
    </source>
</evidence>
<feature type="compositionally biased region" description="Low complexity" evidence="1">
    <location>
        <begin position="193"/>
        <end position="206"/>
    </location>
</feature>